<evidence type="ECO:0000313" key="10">
    <source>
        <dbReference type="Proteomes" id="UP000522720"/>
    </source>
</evidence>
<evidence type="ECO:0000256" key="6">
    <source>
        <dbReference type="ARBA" id="ARBA00047188"/>
    </source>
</evidence>
<evidence type="ECO:0000256" key="2">
    <source>
        <dbReference type="ARBA" id="ARBA00023015"/>
    </source>
</evidence>
<comment type="caution">
    <text evidence="9">The sequence shown here is derived from an EMBL/GenBank/DDBJ whole genome shotgun (WGS) entry which is preliminary data.</text>
</comment>
<dbReference type="AlphaFoldDB" id="A0A7X6N2A7"/>
<sequence length="149" mass="17609">MEKFNLSNQLCYSFYHVNRLFNQFYKEALAPFELTYTQYLVLLILWQEDTQSLQELGEQLDLASNTLTPLLRRLEDGGWLSRLRPEKDRRQLIVRLTDKGKFQQPFIEKALSDYFGQIPQLTTDVAQKLLEEHQVLITALKEQKDTSRP</sequence>
<dbReference type="GO" id="GO:0003677">
    <property type="term" value="F:DNA binding"/>
    <property type="evidence" value="ECO:0007669"/>
    <property type="project" value="UniProtKB-KW"/>
</dbReference>
<dbReference type="SUPFAM" id="SSF46785">
    <property type="entry name" value="Winged helix' DNA-binding domain"/>
    <property type="match status" value="1"/>
</dbReference>
<keyword evidence="2" id="KW-0805">Transcription regulation</keyword>
<comment type="subcellular location">
    <subcellularLocation>
        <location evidence="1">Cytoplasm</location>
    </subcellularLocation>
</comment>
<evidence type="ECO:0000313" key="9">
    <source>
        <dbReference type="EMBL" id="NKZ20814.1"/>
    </source>
</evidence>
<evidence type="ECO:0000256" key="5">
    <source>
        <dbReference type="ARBA" id="ARBA00046337"/>
    </source>
</evidence>
<dbReference type="Proteomes" id="UP000522720">
    <property type="component" value="Unassembled WGS sequence"/>
</dbReference>
<keyword evidence="4" id="KW-0804">Transcription</keyword>
<evidence type="ECO:0000259" key="8">
    <source>
        <dbReference type="PROSITE" id="PS50995"/>
    </source>
</evidence>
<dbReference type="GO" id="GO:0003700">
    <property type="term" value="F:DNA-binding transcription factor activity"/>
    <property type="evidence" value="ECO:0007669"/>
    <property type="project" value="InterPro"/>
</dbReference>
<dbReference type="SMART" id="SM00347">
    <property type="entry name" value="HTH_MARR"/>
    <property type="match status" value="1"/>
</dbReference>
<dbReference type="PRINTS" id="PR00598">
    <property type="entry name" value="HTHMARR"/>
</dbReference>
<dbReference type="EMBL" id="JAAXPR010000015">
    <property type="protein sequence ID" value="NKZ20814.1"/>
    <property type="molecule type" value="Genomic_DNA"/>
</dbReference>
<keyword evidence="10" id="KW-1185">Reference proteome</keyword>
<dbReference type="RefSeq" id="WP_168549558.1">
    <property type="nucleotide sequence ID" value="NZ_JAAXPR010000015.1"/>
</dbReference>
<comment type="similarity">
    <text evidence="5">Belongs to the SarZ family.</text>
</comment>
<gene>
    <name evidence="9" type="ORF">HF992_08230</name>
</gene>
<evidence type="ECO:0000256" key="7">
    <source>
        <dbReference type="ARBA" id="ARBA00047207"/>
    </source>
</evidence>
<dbReference type="Gene3D" id="1.10.10.10">
    <property type="entry name" value="Winged helix-like DNA-binding domain superfamily/Winged helix DNA-binding domain"/>
    <property type="match status" value="1"/>
</dbReference>
<dbReference type="PROSITE" id="PS50995">
    <property type="entry name" value="HTH_MARR_2"/>
    <property type="match status" value="1"/>
</dbReference>
<name>A0A7X6N2A7_9STRE</name>
<dbReference type="InterPro" id="IPR000835">
    <property type="entry name" value="HTH_MarR-typ"/>
</dbReference>
<organism evidence="9 10">
    <name type="scientific">Streptococcus ovuberis</name>
    <dbReference type="NCBI Taxonomy" id="1936207"/>
    <lineage>
        <taxon>Bacteria</taxon>
        <taxon>Bacillati</taxon>
        <taxon>Bacillota</taxon>
        <taxon>Bacilli</taxon>
        <taxon>Lactobacillales</taxon>
        <taxon>Streptococcaceae</taxon>
        <taxon>Streptococcus</taxon>
    </lineage>
</organism>
<keyword evidence="3" id="KW-0238">DNA-binding</keyword>
<dbReference type="InterPro" id="IPR036388">
    <property type="entry name" value="WH-like_DNA-bd_sf"/>
</dbReference>
<dbReference type="PANTHER" id="PTHR42756">
    <property type="entry name" value="TRANSCRIPTIONAL REGULATOR, MARR"/>
    <property type="match status" value="1"/>
</dbReference>
<evidence type="ECO:0000256" key="4">
    <source>
        <dbReference type="ARBA" id="ARBA00023163"/>
    </source>
</evidence>
<evidence type="ECO:0000256" key="3">
    <source>
        <dbReference type="ARBA" id="ARBA00023125"/>
    </source>
</evidence>
<reference evidence="9 10" key="1">
    <citation type="submission" date="2020-04" db="EMBL/GenBank/DDBJ databases">
        <title>MicrobeNet Type strains.</title>
        <authorList>
            <person name="Nicholson A.C."/>
        </authorList>
    </citation>
    <scope>NUCLEOTIDE SEQUENCE [LARGE SCALE GENOMIC DNA]</scope>
    <source>
        <strain evidence="9 10">CCUG 69612</strain>
    </source>
</reference>
<evidence type="ECO:0000256" key="1">
    <source>
        <dbReference type="ARBA" id="ARBA00004496"/>
    </source>
</evidence>
<protein>
    <recommendedName>
        <fullName evidence="6">HTH-type transcriptional regulator SarZ</fullName>
    </recommendedName>
    <alternativeName>
        <fullName evidence="7">Staphylococcal accessory regulator Z</fullName>
    </alternativeName>
</protein>
<proteinExistence type="inferred from homology"/>
<dbReference type="InterPro" id="IPR036390">
    <property type="entry name" value="WH_DNA-bd_sf"/>
</dbReference>
<feature type="domain" description="HTH marR-type" evidence="8">
    <location>
        <begin position="7"/>
        <end position="145"/>
    </location>
</feature>
<accession>A0A7X6N2A7</accession>
<dbReference type="InterPro" id="IPR055166">
    <property type="entry name" value="Transc_reg_Sar_Rot_HTH"/>
</dbReference>
<dbReference type="PANTHER" id="PTHR42756:SF1">
    <property type="entry name" value="TRANSCRIPTIONAL REPRESSOR OF EMRAB OPERON"/>
    <property type="match status" value="1"/>
</dbReference>
<dbReference type="Pfam" id="PF22381">
    <property type="entry name" value="Staph_reg_Sar_Rot"/>
    <property type="match status" value="1"/>
</dbReference>